<sequence length="34" mass="4007">MGMVLSRLIPAHREWQHSVQTVGWDGRLFLWDAL</sequence>
<name>A0A0F9EDX1_9ZZZZ</name>
<accession>A0A0F9EDX1</accession>
<dbReference type="AlphaFoldDB" id="A0A0F9EDX1"/>
<dbReference type="EMBL" id="LAZR01025330">
    <property type="protein sequence ID" value="KKL72253.1"/>
    <property type="molecule type" value="Genomic_DNA"/>
</dbReference>
<evidence type="ECO:0000313" key="1">
    <source>
        <dbReference type="EMBL" id="KKL72253.1"/>
    </source>
</evidence>
<organism evidence="1">
    <name type="scientific">marine sediment metagenome</name>
    <dbReference type="NCBI Taxonomy" id="412755"/>
    <lineage>
        <taxon>unclassified sequences</taxon>
        <taxon>metagenomes</taxon>
        <taxon>ecological metagenomes</taxon>
    </lineage>
</organism>
<protein>
    <submittedName>
        <fullName evidence="1">Uncharacterized protein</fullName>
    </submittedName>
</protein>
<gene>
    <name evidence="1" type="ORF">LCGC14_2086800</name>
</gene>
<reference evidence="1" key="1">
    <citation type="journal article" date="2015" name="Nature">
        <title>Complex archaea that bridge the gap between prokaryotes and eukaryotes.</title>
        <authorList>
            <person name="Spang A."/>
            <person name="Saw J.H."/>
            <person name="Jorgensen S.L."/>
            <person name="Zaremba-Niedzwiedzka K."/>
            <person name="Martijn J."/>
            <person name="Lind A.E."/>
            <person name="van Eijk R."/>
            <person name="Schleper C."/>
            <person name="Guy L."/>
            <person name="Ettema T.J."/>
        </authorList>
    </citation>
    <scope>NUCLEOTIDE SEQUENCE</scope>
</reference>
<comment type="caution">
    <text evidence="1">The sequence shown here is derived from an EMBL/GenBank/DDBJ whole genome shotgun (WGS) entry which is preliminary data.</text>
</comment>
<proteinExistence type="predicted"/>